<keyword evidence="2" id="KW-1185">Reference proteome</keyword>
<evidence type="ECO:0000313" key="2">
    <source>
        <dbReference type="Proteomes" id="UP001056766"/>
    </source>
</evidence>
<dbReference type="RefSeq" id="WP_250867959.1">
    <property type="nucleotide sequence ID" value="NZ_JAGSOI010000019.1"/>
</dbReference>
<name>A0A9E5DBX7_9EURY</name>
<sequence length="84" mass="9163">MNGSLIAAHDFSKAKPFDIDTDHVMPTVLSESSEEWNVLLPMNNNDIHSNKIIDGRLNIPPPELVTGNDIPPPTGVVIDEALSF</sequence>
<accession>A0A9E5DBX7</accession>
<gene>
    <name evidence="1" type="ORF">KDK67_06260</name>
</gene>
<organism evidence="1 2">
    <name type="scientific">Methanococcoides seepicolus</name>
    <dbReference type="NCBI Taxonomy" id="2828780"/>
    <lineage>
        <taxon>Archaea</taxon>
        <taxon>Methanobacteriati</taxon>
        <taxon>Methanobacteriota</taxon>
        <taxon>Stenosarchaea group</taxon>
        <taxon>Methanomicrobia</taxon>
        <taxon>Methanosarcinales</taxon>
        <taxon>Methanosarcinaceae</taxon>
        <taxon>Methanococcoides</taxon>
    </lineage>
</organism>
<dbReference type="Proteomes" id="UP001056766">
    <property type="component" value="Unassembled WGS sequence"/>
</dbReference>
<dbReference type="EMBL" id="JAGSOI010000019">
    <property type="protein sequence ID" value="MCM1986604.1"/>
    <property type="molecule type" value="Genomic_DNA"/>
</dbReference>
<comment type="caution">
    <text evidence="1">The sequence shown here is derived from an EMBL/GenBank/DDBJ whole genome shotgun (WGS) entry which is preliminary data.</text>
</comment>
<protein>
    <submittedName>
        <fullName evidence="1">Uncharacterized protein</fullName>
    </submittedName>
</protein>
<dbReference type="AlphaFoldDB" id="A0A9E5DBX7"/>
<reference evidence="1" key="2">
    <citation type="submission" date="2021-04" db="EMBL/GenBank/DDBJ databases">
        <authorList>
            <person name="Dong X."/>
        </authorList>
    </citation>
    <scope>NUCLEOTIDE SEQUENCE</scope>
    <source>
        <strain evidence="1">LLY</strain>
    </source>
</reference>
<evidence type="ECO:0000313" key="1">
    <source>
        <dbReference type="EMBL" id="MCM1986604.1"/>
    </source>
</evidence>
<reference evidence="1" key="1">
    <citation type="journal article" date="2021" name="mSystems">
        <title>Bacteria and Archaea Synergistically Convert Glycine Betaine to Biogenic Methane in the Formosa Cold Seep of the South China Sea.</title>
        <authorList>
            <person name="Li L."/>
            <person name="Zhang W."/>
            <person name="Zhang S."/>
            <person name="Song L."/>
            <person name="Sun Q."/>
            <person name="Zhang H."/>
            <person name="Xiang H."/>
            <person name="Dong X."/>
        </authorList>
    </citation>
    <scope>NUCLEOTIDE SEQUENCE</scope>
    <source>
        <strain evidence="1">LLY</strain>
    </source>
</reference>
<proteinExistence type="predicted"/>